<comment type="caution">
    <text evidence="3">The sequence shown here is derived from an EMBL/GenBank/DDBJ whole genome shotgun (WGS) entry which is preliminary data.</text>
</comment>
<feature type="region of interest" description="Disordered" evidence="2">
    <location>
        <begin position="1"/>
        <end position="232"/>
    </location>
</feature>
<evidence type="ECO:0000256" key="2">
    <source>
        <dbReference type="SAM" id="MobiDB-lite"/>
    </source>
</evidence>
<organism evidence="3 4">
    <name type="scientific">Claviceps africana</name>
    <dbReference type="NCBI Taxonomy" id="83212"/>
    <lineage>
        <taxon>Eukaryota</taxon>
        <taxon>Fungi</taxon>
        <taxon>Dikarya</taxon>
        <taxon>Ascomycota</taxon>
        <taxon>Pezizomycotina</taxon>
        <taxon>Sordariomycetes</taxon>
        <taxon>Hypocreomycetidae</taxon>
        <taxon>Hypocreales</taxon>
        <taxon>Clavicipitaceae</taxon>
        <taxon>Claviceps</taxon>
    </lineage>
</organism>
<feature type="compositionally biased region" description="Basic and acidic residues" evidence="2">
    <location>
        <begin position="1"/>
        <end position="15"/>
    </location>
</feature>
<accession>A0A8K0NIB8</accession>
<evidence type="ECO:0000313" key="3">
    <source>
        <dbReference type="EMBL" id="KAG5925475.1"/>
    </source>
</evidence>
<gene>
    <name evidence="3" type="ORF">E4U42_004266</name>
</gene>
<feature type="coiled-coil region" evidence="1">
    <location>
        <begin position="281"/>
        <end position="308"/>
    </location>
</feature>
<feature type="compositionally biased region" description="Low complexity" evidence="2">
    <location>
        <begin position="216"/>
        <end position="230"/>
    </location>
</feature>
<dbReference type="EMBL" id="SRPY01000370">
    <property type="protein sequence ID" value="KAG5925475.1"/>
    <property type="molecule type" value="Genomic_DNA"/>
</dbReference>
<proteinExistence type="predicted"/>
<keyword evidence="4" id="KW-1185">Reference proteome</keyword>
<feature type="compositionally biased region" description="Acidic residues" evidence="2">
    <location>
        <begin position="16"/>
        <end position="31"/>
    </location>
</feature>
<protein>
    <submittedName>
        <fullName evidence="3">Uncharacterized protein</fullName>
    </submittedName>
</protein>
<reference evidence="3" key="1">
    <citation type="journal article" date="2020" name="bioRxiv">
        <title>Whole genome comparisons of ergot fungi reveals the divergence and evolution of species within the genus Claviceps are the result of varying mechanisms driving genome evolution and host range expansion.</title>
        <authorList>
            <person name="Wyka S.A."/>
            <person name="Mondo S.J."/>
            <person name="Liu M."/>
            <person name="Dettman J."/>
            <person name="Nalam V."/>
            <person name="Broders K.D."/>
        </authorList>
    </citation>
    <scope>NUCLEOTIDE SEQUENCE</scope>
    <source>
        <strain evidence="3">CCC 489</strain>
    </source>
</reference>
<dbReference type="AlphaFoldDB" id="A0A8K0NIB8"/>
<dbReference type="Proteomes" id="UP000811619">
    <property type="component" value="Unassembled WGS sequence"/>
</dbReference>
<keyword evidence="1" id="KW-0175">Coiled coil</keyword>
<dbReference type="OrthoDB" id="430051at2759"/>
<feature type="compositionally biased region" description="Low complexity" evidence="2">
    <location>
        <begin position="94"/>
        <end position="107"/>
    </location>
</feature>
<name>A0A8K0NIB8_9HYPO</name>
<feature type="compositionally biased region" description="Low complexity" evidence="2">
    <location>
        <begin position="197"/>
        <end position="207"/>
    </location>
</feature>
<evidence type="ECO:0000256" key="1">
    <source>
        <dbReference type="SAM" id="Coils"/>
    </source>
</evidence>
<sequence length="330" mass="35703">MRERRLAEGSKHTKEDEEESDDEDDNGDDESGQPHGHKPRTPTFTQKRLESFGIQTSPARRLSTLSAGDVDDDGGSDSSSTSFVSADIMREHASASGTSPASPTTPSSKRKRTTQENWDNDCFSDLNSDEERQLAELADDSAKKVAPKKAVDDVFATPATNRRTANIVAGLPTPPVSRTLFPSPDGKRPKTVSFEDPSPSSTLTTPSKKPPPSTLPRPGAGAGASASAAAPPGPLCDSIQDLASQVMDLIRGQNIDPTVLRAVQARLNTAVQRTKSIAAKRDSALQSLQEREERIQRLREKNRVLRDQATCDQETLTNTKQGLMKLYQGI</sequence>
<evidence type="ECO:0000313" key="4">
    <source>
        <dbReference type="Proteomes" id="UP000811619"/>
    </source>
</evidence>
<feature type="compositionally biased region" description="Low complexity" evidence="2">
    <location>
        <begin position="76"/>
        <end position="87"/>
    </location>
</feature>